<feature type="region of interest" description="Disordered" evidence="1">
    <location>
        <begin position="115"/>
        <end position="157"/>
    </location>
</feature>
<dbReference type="CDD" id="cd00060">
    <property type="entry name" value="FHA"/>
    <property type="match status" value="1"/>
</dbReference>
<dbReference type="SUPFAM" id="SSF49879">
    <property type="entry name" value="SMAD/FHA domain"/>
    <property type="match status" value="1"/>
</dbReference>
<dbReference type="InterPro" id="IPR017735">
    <property type="entry name" value="T6SS_FHA"/>
</dbReference>
<dbReference type="NCBIfam" id="TIGR03354">
    <property type="entry name" value="VI_FHA"/>
    <property type="match status" value="1"/>
</dbReference>
<evidence type="ECO:0000313" key="4">
    <source>
        <dbReference type="Proteomes" id="UP000198824"/>
    </source>
</evidence>
<gene>
    <name evidence="3" type="ORF">SAMN05192580_3328</name>
</gene>
<reference evidence="3 4" key="1">
    <citation type="submission" date="2016-10" db="EMBL/GenBank/DDBJ databases">
        <authorList>
            <person name="de Groot N.N."/>
        </authorList>
    </citation>
    <scope>NUCLEOTIDE SEQUENCE [LARGE SCALE GENOMIC DNA]</scope>
    <source>
        <strain evidence="3 4">S5-249</strain>
    </source>
</reference>
<dbReference type="InterPro" id="IPR008984">
    <property type="entry name" value="SMAD_FHA_dom_sf"/>
</dbReference>
<proteinExistence type="predicted"/>
<feature type="domain" description="FHA" evidence="2">
    <location>
        <begin position="26"/>
        <end position="76"/>
    </location>
</feature>
<accession>A0A1I6M2A1</accession>
<feature type="compositionally biased region" description="Pro residues" evidence="1">
    <location>
        <begin position="292"/>
        <end position="306"/>
    </location>
</feature>
<dbReference type="InterPro" id="IPR000253">
    <property type="entry name" value="FHA_dom"/>
</dbReference>
<dbReference type="AlphaFoldDB" id="A0A1I6M2A1"/>
<dbReference type="Pfam" id="PF00498">
    <property type="entry name" value="FHA"/>
    <property type="match status" value="1"/>
</dbReference>
<evidence type="ECO:0000313" key="3">
    <source>
        <dbReference type="EMBL" id="SFS09793.1"/>
    </source>
</evidence>
<keyword evidence="4" id="KW-1185">Reference proteome</keyword>
<feature type="region of interest" description="Disordered" evidence="1">
    <location>
        <begin position="276"/>
        <end position="316"/>
    </location>
</feature>
<dbReference type="PROSITE" id="PS50006">
    <property type="entry name" value="FHA_DOMAIN"/>
    <property type="match status" value="1"/>
</dbReference>
<dbReference type="STRING" id="1166337.SAMN05192580_3328"/>
<organism evidence="3 4">
    <name type="scientific">Sphingomonas jatrophae</name>
    <dbReference type="NCBI Taxonomy" id="1166337"/>
    <lineage>
        <taxon>Bacteria</taxon>
        <taxon>Pseudomonadati</taxon>
        <taxon>Pseudomonadota</taxon>
        <taxon>Alphaproteobacteria</taxon>
        <taxon>Sphingomonadales</taxon>
        <taxon>Sphingomonadaceae</taxon>
        <taxon>Sphingomonas</taxon>
    </lineage>
</organism>
<evidence type="ECO:0000256" key="1">
    <source>
        <dbReference type="SAM" id="MobiDB-lite"/>
    </source>
</evidence>
<evidence type="ECO:0000259" key="2">
    <source>
        <dbReference type="PROSITE" id="PS50006"/>
    </source>
</evidence>
<dbReference type="Gene3D" id="2.60.200.20">
    <property type="match status" value="1"/>
</dbReference>
<dbReference type="EMBL" id="FOZG01000003">
    <property type="protein sequence ID" value="SFS09793.1"/>
    <property type="molecule type" value="Genomic_DNA"/>
</dbReference>
<dbReference type="SMART" id="SM00240">
    <property type="entry name" value="FHA"/>
    <property type="match status" value="1"/>
</dbReference>
<sequence>MIRLRLFHRDNPSQQLDTRVLDEGQISIGRGTKADWQVSDPERDLSRLHLVVTVRGGILTVQDMSANGVFIGTPRSRIEKDRAIPVSRGESIVFGPYLLVGEEDAGAVPAPEPILETTPFGAPAGLQDDGPSRERKPDPFGSALRPDPIKLDEEPGDGVDAWDRPRPFQAGDWNPVAPHRQPDHSQLIGTPQSWPEPPTDAAREHGFGFDAPFTSPILREPEPPATGGALEIPSDWDAVPADGGAAADPLIPPPAAEAATSTILIPADALADLGISDAPTAPERTPEEPILPQAPAPQERPAPPQPAAVAATPQPQPEGADLFASFCAGARLSPEAFVGEDRELLMERLGAFYRQAVLGVADMMSDRTALKNDFRMVRTTIRPDGNNPFKWVPPQRLAIELLRSEAGSGYSTGDQALNEALHDIKAHILCVLAGMRAALGATFDLLAPSEIDKRIANRGFVMPGQRSAASWNEYTELFATLRREADDDAEGPINKAFRQAYEGLAAQLDGQGRAR</sequence>
<feature type="compositionally biased region" description="Low complexity" evidence="1">
    <location>
        <begin position="235"/>
        <end position="249"/>
    </location>
</feature>
<protein>
    <submittedName>
        <fullName evidence="3">FHA domain protein</fullName>
    </submittedName>
</protein>
<dbReference type="Proteomes" id="UP000198824">
    <property type="component" value="Unassembled WGS sequence"/>
</dbReference>
<dbReference type="OrthoDB" id="273564at2"/>
<name>A0A1I6M2A1_9SPHN</name>
<dbReference type="Pfam" id="PF20232">
    <property type="entry name" value="T6SS_FHA_C"/>
    <property type="match status" value="1"/>
</dbReference>
<feature type="region of interest" description="Disordered" evidence="1">
    <location>
        <begin position="191"/>
        <end position="253"/>
    </location>
</feature>
<dbReference type="InterPro" id="IPR046883">
    <property type="entry name" value="T6SS_FHA_C"/>
</dbReference>
<dbReference type="RefSeq" id="WP_093316203.1">
    <property type="nucleotide sequence ID" value="NZ_FOZG01000003.1"/>
</dbReference>